<dbReference type="GO" id="GO:0051213">
    <property type="term" value="F:dioxygenase activity"/>
    <property type="evidence" value="ECO:0007669"/>
    <property type="project" value="UniProtKB-KW"/>
</dbReference>
<name>A0A158G678_CABSO</name>
<dbReference type="InterPro" id="IPR032710">
    <property type="entry name" value="NTF2-like_dom_sf"/>
</dbReference>
<keyword evidence="2" id="KW-0560">Oxidoreductase</keyword>
<evidence type="ECO:0000259" key="1">
    <source>
        <dbReference type="Pfam" id="PF13577"/>
    </source>
</evidence>
<gene>
    <name evidence="2" type="ORF">AWB64_02253</name>
</gene>
<dbReference type="Gene3D" id="3.10.450.50">
    <property type="match status" value="1"/>
</dbReference>
<dbReference type="SUPFAM" id="SSF54427">
    <property type="entry name" value="NTF2-like"/>
    <property type="match status" value="1"/>
</dbReference>
<organism evidence="2 3">
    <name type="scientific">Caballeronia sordidicola</name>
    <name type="common">Burkholderia sordidicola</name>
    <dbReference type="NCBI Taxonomy" id="196367"/>
    <lineage>
        <taxon>Bacteria</taxon>
        <taxon>Pseudomonadati</taxon>
        <taxon>Pseudomonadota</taxon>
        <taxon>Betaproteobacteria</taxon>
        <taxon>Burkholderiales</taxon>
        <taxon>Burkholderiaceae</taxon>
        <taxon>Caballeronia</taxon>
    </lineage>
</organism>
<dbReference type="EMBL" id="FCOC02000005">
    <property type="protein sequence ID" value="SAL27367.1"/>
    <property type="molecule type" value="Genomic_DNA"/>
</dbReference>
<dbReference type="InterPro" id="IPR037401">
    <property type="entry name" value="SnoaL-like"/>
</dbReference>
<dbReference type="OrthoDB" id="2674149at2"/>
<proteinExistence type="predicted"/>
<accession>A0A158G678</accession>
<dbReference type="Pfam" id="PF13577">
    <property type="entry name" value="SnoaL_4"/>
    <property type="match status" value="1"/>
</dbReference>
<reference evidence="2 3" key="1">
    <citation type="submission" date="2016-01" db="EMBL/GenBank/DDBJ databases">
        <authorList>
            <person name="Oliw E.H."/>
        </authorList>
    </citation>
    <scope>NUCLEOTIDE SEQUENCE [LARGE SCALE GENOMIC DNA]</scope>
    <source>
        <strain evidence="2">LMG 22029</strain>
    </source>
</reference>
<keyword evidence="2" id="KW-0223">Dioxygenase</keyword>
<evidence type="ECO:0000313" key="3">
    <source>
        <dbReference type="Proteomes" id="UP000054893"/>
    </source>
</evidence>
<dbReference type="Proteomes" id="UP000054893">
    <property type="component" value="Unassembled WGS sequence"/>
</dbReference>
<sequence>MSSVTRTPDLNAAVDPRALACIDRLMARYCSSIDNGDISSWPDCFTDDCTYRILTRTDFEAGRDFGIWFCSARGMLLDRVSAIQSVNVFEPHVYRHVIGPTEIVGMADARIRCETSFMIVRTGYEGTMMIFSAGRYIDQIVIEDERALLHERIVVTDSPRYDTLVALPL</sequence>
<dbReference type="AlphaFoldDB" id="A0A158G678"/>
<evidence type="ECO:0000313" key="2">
    <source>
        <dbReference type="EMBL" id="SAL27367.1"/>
    </source>
</evidence>
<feature type="domain" description="SnoaL-like" evidence="1">
    <location>
        <begin position="20"/>
        <end position="146"/>
    </location>
</feature>
<dbReference type="RefSeq" id="WP_060818836.1">
    <property type="nucleotide sequence ID" value="NZ_FCOC02000005.1"/>
</dbReference>
<protein>
    <submittedName>
        <fullName evidence="2">Aromatic-ring-hydroxylating dioxygenase subunit beta</fullName>
    </submittedName>
</protein>